<dbReference type="Proteomes" id="UP001596220">
    <property type="component" value="Unassembled WGS sequence"/>
</dbReference>
<dbReference type="EMBL" id="JBHSQO010000003">
    <property type="protein sequence ID" value="MFC6088422.1"/>
    <property type="molecule type" value="Genomic_DNA"/>
</dbReference>
<name>A0ABW1P1A0_9PSEU</name>
<gene>
    <name evidence="1" type="ORF">ACFP3R_04000</name>
</gene>
<sequence length="295" mass="33503">MGEAVLSEVEWTARRDAHAARARRWTDPHHERRAAGRKHPVLDFLFSYYSHRPSRLERWHPGPGVVLEGAAARDYLRWPVYRETPDGVTLDVAAFARERANTVDFARRLLTATASRPPRLGCFGLHEWAMVYRQRPEQVRHDAWPLRLGGAGTDAVVESQRVQCGHFDAFRFFTPEARPRNALQPTRETQVELEQPGCLHTTMDLFKWAYKLDPATPSELVVDCFELAVRVRGLDMRASPYDLAALGYPPVRVETAEGRAEYARQQAAFAEEAAPLRARLIGLTDVLSRELVPGR</sequence>
<protein>
    <submittedName>
        <fullName evidence="1">3-methyladenine DNA glycosylase</fullName>
    </submittedName>
</protein>
<proteinExistence type="predicted"/>
<organism evidence="1 2">
    <name type="scientific">Saccharothrix lopnurensis</name>
    <dbReference type="NCBI Taxonomy" id="1670621"/>
    <lineage>
        <taxon>Bacteria</taxon>
        <taxon>Bacillati</taxon>
        <taxon>Actinomycetota</taxon>
        <taxon>Actinomycetes</taxon>
        <taxon>Pseudonocardiales</taxon>
        <taxon>Pseudonocardiaceae</taxon>
        <taxon>Saccharothrix</taxon>
    </lineage>
</organism>
<accession>A0ABW1P1A0</accession>
<reference evidence="2" key="1">
    <citation type="journal article" date="2019" name="Int. J. Syst. Evol. Microbiol.">
        <title>The Global Catalogue of Microorganisms (GCM) 10K type strain sequencing project: providing services to taxonomists for standard genome sequencing and annotation.</title>
        <authorList>
            <consortium name="The Broad Institute Genomics Platform"/>
            <consortium name="The Broad Institute Genome Sequencing Center for Infectious Disease"/>
            <person name="Wu L."/>
            <person name="Ma J."/>
        </authorList>
    </citation>
    <scope>NUCLEOTIDE SEQUENCE [LARGE SCALE GENOMIC DNA]</scope>
    <source>
        <strain evidence="2">CGMCC 4.7246</strain>
    </source>
</reference>
<keyword evidence="2" id="KW-1185">Reference proteome</keyword>
<evidence type="ECO:0000313" key="1">
    <source>
        <dbReference type="EMBL" id="MFC6088422.1"/>
    </source>
</evidence>
<evidence type="ECO:0000313" key="2">
    <source>
        <dbReference type="Proteomes" id="UP001596220"/>
    </source>
</evidence>
<comment type="caution">
    <text evidence="1">The sequence shown here is derived from an EMBL/GenBank/DDBJ whole genome shotgun (WGS) entry which is preliminary data.</text>
</comment>
<dbReference type="RefSeq" id="WP_380632951.1">
    <property type="nucleotide sequence ID" value="NZ_JBHSQO010000003.1"/>
</dbReference>